<feature type="region of interest" description="Disordered" evidence="1">
    <location>
        <begin position="1"/>
        <end position="21"/>
    </location>
</feature>
<dbReference type="Proteomes" id="UP001176517">
    <property type="component" value="Unassembled WGS sequence"/>
</dbReference>
<dbReference type="AlphaFoldDB" id="A0AAN6GPZ5"/>
<name>A0AAN6GPZ5_9BASI</name>
<proteinExistence type="predicted"/>
<gene>
    <name evidence="2" type="ORF">OC846_003541</name>
</gene>
<reference evidence="2" key="1">
    <citation type="journal article" date="2023" name="PhytoFront">
        <title>Draft Genome Resources of Seven Strains of Tilletia horrida, Causal Agent of Kernel Smut of Rice.</title>
        <authorList>
            <person name="Khanal S."/>
            <person name="Antony Babu S."/>
            <person name="Zhou X.G."/>
        </authorList>
    </citation>
    <scope>NUCLEOTIDE SEQUENCE</scope>
    <source>
        <strain evidence="2">TX6</strain>
    </source>
</reference>
<evidence type="ECO:0000313" key="2">
    <source>
        <dbReference type="EMBL" id="KAK0550774.1"/>
    </source>
</evidence>
<accession>A0AAN6GPZ5</accession>
<evidence type="ECO:0000256" key="1">
    <source>
        <dbReference type="SAM" id="MobiDB-lite"/>
    </source>
</evidence>
<organism evidence="2 3">
    <name type="scientific">Tilletia horrida</name>
    <dbReference type="NCBI Taxonomy" id="155126"/>
    <lineage>
        <taxon>Eukaryota</taxon>
        <taxon>Fungi</taxon>
        <taxon>Dikarya</taxon>
        <taxon>Basidiomycota</taxon>
        <taxon>Ustilaginomycotina</taxon>
        <taxon>Exobasidiomycetes</taxon>
        <taxon>Tilletiales</taxon>
        <taxon>Tilletiaceae</taxon>
        <taxon>Tilletia</taxon>
    </lineage>
</organism>
<evidence type="ECO:0000313" key="3">
    <source>
        <dbReference type="Proteomes" id="UP001176517"/>
    </source>
</evidence>
<dbReference type="EMBL" id="JAPDMZ010000087">
    <property type="protein sequence ID" value="KAK0550774.1"/>
    <property type="molecule type" value="Genomic_DNA"/>
</dbReference>
<comment type="caution">
    <text evidence="2">The sequence shown here is derived from an EMBL/GenBank/DDBJ whole genome shotgun (WGS) entry which is preliminary data.</text>
</comment>
<keyword evidence="3" id="KW-1185">Reference proteome</keyword>
<sequence>MPNHMTRGPHTGLEPGTLASDMDPVQRKSIISNFDYDELIKIQLPQSVGIRNVAVFDLEDLLPVGATAKSFSTRFSEPAELRVLADIFSAANAPAATIPAEAKSGLPLGEGKYTVSGPRGGQFPLEVAVLHGKLADGSDDVLFTSVTAAVLVIVQADPAIADTQQRARSDTDEASLVKQEKETVWSSIRSFTQALTSRGL</sequence>
<protein>
    <submittedName>
        <fullName evidence="2">Uncharacterized protein</fullName>
    </submittedName>
</protein>